<feature type="region of interest" description="Disordered" evidence="1">
    <location>
        <begin position="28"/>
        <end position="47"/>
    </location>
</feature>
<proteinExistence type="predicted"/>
<evidence type="ECO:0000313" key="2">
    <source>
        <dbReference type="EMBL" id="EGF91278.1"/>
    </source>
</evidence>
<dbReference type="AlphaFoldDB" id="F4QPM0"/>
<gene>
    <name evidence="2" type="ORF">ABI_26930</name>
</gene>
<dbReference type="EMBL" id="GL883078">
    <property type="protein sequence ID" value="EGF91278.1"/>
    <property type="molecule type" value="Genomic_DNA"/>
</dbReference>
<feature type="compositionally biased region" description="Basic and acidic residues" evidence="1">
    <location>
        <begin position="36"/>
        <end position="47"/>
    </location>
</feature>
<sequence>TWQGSFNEVARLAVGRVRSAMILAGKFHRAKSQTSRGEDQELLRKDG</sequence>
<dbReference type="Proteomes" id="UP000006512">
    <property type="component" value="Unassembled WGS sequence"/>
</dbReference>
<feature type="non-terminal residue" evidence="2">
    <location>
        <position position="1"/>
    </location>
</feature>
<evidence type="ECO:0000313" key="3">
    <source>
        <dbReference type="Proteomes" id="UP000006512"/>
    </source>
</evidence>
<organism evidence="2 3">
    <name type="scientific">Asticcacaulis biprosthecium C19</name>
    <dbReference type="NCBI Taxonomy" id="715226"/>
    <lineage>
        <taxon>Bacteria</taxon>
        <taxon>Pseudomonadati</taxon>
        <taxon>Pseudomonadota</taxon>
        <taxon>Alphaproteobacteria</taxon>
        <taxon>Caulobacterales</taxon>
        <taxon>Caulobacteraceae</taxon>
        <taxon>Asticcacaulis</taxon>
    </lineage>
</organism>
<protein>
    <submittedName>
        <fullName evidence="2">Uncharacterized protein</fullName>
    </submittedName>
</protein>
<dbReference type="HOGENOM" id="CLU_3161331_0_0_5"/>
<accession>F4QPM0</accession>
<keyword evidence="3" id="KW-1185">Reference proteome</keyword>
<name>F4QPM0_9CAUL</name>
<reference evidence="3" key="1">
    <citation type="submission" date="2011-03" db="EMBL/GenBank/DDBJ databases">
        <title>Draft genome sequence of Brevundimonas diminuta.</title>
        <authorList>
            <person name="Brown P.J.B."/>
            <person name="Buechlein A."/>
            <person name="Hemmerich C."/>
            <person name="Brun Y.V."/>
        </authorList>
    </citation>
    <scope>NUCLEOTIDE SEQUENCE [LARGE SCALE GENOMIC DNA]</scope>
    <source>
        <strain evidence="3">C19</strain>
    </source>
</reference>
<evidence type="ECO:0000256" key="1">
    <source>
        <dbReference type="SAM" id="MobiDB-lite"/>
    </source>
</evidence>